<dbReference type="Pfam" id="PF25053">
    <property type="entry name" value="DUF7791"/>
    <property type="match status" value="1"/>
</dbReference>
<dbReference type="Proteomes" id="UP001369815">
    <property type="component" value="Unassembled WGS sequence"/>
</dbReference>
<dbReference type="InterPro" id="IPR056884">
    <property type="entry name" value="NPHP3-like_N"/>
</dbReference>
<dbReference type="SUPFAM" id="SSF52540">
    <property type="entry name" value="P-loop containing nucleoside triphosphate hydrolases"/>
    <property type="match status" value="1"/>
</dbReference>
<dbReference type="Pfam" id="PF24883">
    <property type="entry name" value="NPHP3_N"/>
    <property type="match status" value="1"/>
</dbReference>
<dbReference type="AlphaFoldDB" id="A0AAX6N160"/>
<reference evidence="3 4" key="1">
    <citation type="journal article" date="2024" name="Front Chem Biol">
        <title>Unveiling the potential of Daldinia eschscholtzii MFLUCC 19-0629 through bioactivity and bioinformatics studies for enhanced sustainable agriculture production.</title>
        <authorList>
            <person name="Brooks S."/>
            <person name="Weaver J.A."/>
            <person name="Klomchit A."/>
            <person name="Alharthi S.A."/>
            <person name="Onlamun T."/>
            <person name="Nurani R."/>
            <person name="Vong T.K."/>
            <person name="Alberti F."/>
            <person name="Greco C."/>
        </authorList>
    </citation>
    <scope>NUCLEOTIDE SEQUENCE [LARGE SCALE GENOMIC DNA]</scope>
    <source>
        <strain evidence="3">MFLUCC 19-0629</strain>
    </source>
</reference>
<dbReference type="PROSITE" id="PS50837">
    <property type="entry name" value="NACHT"/>
    <property type="match status" value="1"/>
</dbReference>
<keyword evidence="4" id="KW-1185">Reference proteome</keyword>
<dbReference type="InterPro" id="IPR027417">
    <property type="entry name" value="P-loop_NTPase"/>
</dbReference>
<dbReference type="Pfam" id="PF14479">
    <property type="entry name" value="HeLo"/>
    <property type="match status" value="1"/>
</dbReference>
<sequence>MAEVAGLVLGVAGLAGMIGAFRDAIDLFNDFMSSREFGRDYEILETKFDIERTILLQWSEQVRLLRPDYDRRLDDDTIQCAITRILGCIKLLMGDENKLKDRYGLGRADEPWPAEEAELMGARHTNYVAVISGHRMAKFIKEFEAMKLRSNIRDKKLTIGNRIRWVVRDKAKFEDLVKELNHFTTKLTQIVPISDNQAITRRATDKDVASIRDLRGLKLVHEAAVGTRIVIAELTQEHITRTCQERILCRLWFRTIDERWESVSEAHRKTFRWALAPPEGSYPWDDLSEWLQSGSGIYWVSGKAGSGKSTLMKHLIQLKKTKQLLSQWAGDTQYSLIHYFFYNMGTYEQKSQEGLSRTLLYQILSEHPSLIPEVLPNMWKQLYDTDGIVNSPSMTETKYAFRVLSTKASQIGKFCFFIDGLDEFVGNYLDGIDFLRELAANPHIKIVVSSRPIPDCVASFGGLPSLDLHHLTRADIRAYVEEIIGGHRYMQGLLNRHPEEATAIMEDLVDKSSGVFLWVILACRSLILGFADYDRIHELRRRVDELPPELEEMFQHMLNRINRRHREQGSWMLRICFVARQAQDRLEYSDMTLLGLALIDDDCTSMERISALDKGQKRTLCEELEGRLRSRTGGLLETHTGTERVRRENRKYCFCGSGGEDEHDAKIDGKVIFMHRTVFEFLSNEKSWDLDCLRPPEGLEAVSELSLVGLYLAMMSIPYDSDQAARFLRDGLEWGAQSDLQNPESKTNIFWVIQPFIDTLKPDFQSDDGMLGRIAKANKSSSVVVDLAVESGAINFVKSHTNIPQKGSSSSQKDRWTSLLYHAVSLPLIYGGIREWIYGEDNSGLSLEMASLLISQGGDPNYEFFDSVESSTTTPWLSWLESTSWIIIEESDRLLLAEVAEVFLRSGAEISEDFRQWARRELQESRYRRVRKAGTKLLDLAEQLELENPQYFSETEESSGDDQSKGFSFQISSSYLNAQCLPNLRKREGDAFPEDYRKRARLSDR</sequence>
<comment type="caution">
    <text evidence="3">The sequence shown here is derived from an EMBL/GenBank/DDBJ whole genome shotgun (WGS) entry which is preliminary data.</text>
</comment>
<evidence type="ECO:0000313" key="3">
    <source>
        <dbReference type="EMBL" id="KAK6958397.1"/>
    </source>
</evidence>
<dbReference type="PANTHER" id="PTHR10039:SF5">
    <property type="entry name" value="NACHT DOMAIN-CONTAINING PROTEIN"/>
    <property type="match status" value="1"/>
</dbReference>
<evidence type="ECO:0000313" key="4">
    <source>
        <dbReference type="Proteomes" id="UP001369815"/>
    </source>
</evidence>
<dbReference type="InterPro" id="IPR056693">
    <property type="entry name" value="DUF7791"/>
</dbReference>
<dbReference type="Gene3D" id="1.20.120.1020">
    <property type="entry name" value="Prion-inhibition and propagation, HeLo domain"/>
    <property type="match status" value="1"/>
</dbReference>
<evidence type="ECO:0000256" key="1">
    <source>
        <dbReference type="ARBA" id="ARBA00022737"/>
    </source>
</evidence>
<dbReference type="PANTHER" id="PTHR10039">
    <property type="entry name" value="AMELOGENIN"/>
    <property type="match status" value="1"/>
</dbReference>
<protein>
    <recommendedName>
        <fullName evidence="2">NACHT domain-containing protein</fullName>
    </recommendedName>
</protein>
<dbReference type="InterPro" id="IPR007111">
    <property type="entry name" value="NACHT_NTPase"/>
</dbReference>
<dbReference type="InterPro" id="IPR038305">
    <property type="entry name" value="HeLo_sf"/>
</dbReference>
<accession>A0AAX6N160</accession>
<organism evidence="3 4">
    <name type="scientific">Daldinia eschscholtzii</name>
    <dbReference type="NCBI Taxonomy" id="292717"/>
    <lineage>
        <taxon>Eukaryota</taxon>
        <taxon>Fungi</taxon>
        <taxon>Dikarya</taxon>
        <taxon>Ascomycota</taxon>
        <taxon>Pezizomycotina</taxon>
        <taxon>Sordariomycetes</taxon>
        <taxon>Xylariomycetidae</taxon>
        <taxon>Xylariales</taxon>
        <taxon>Hypoxylaceae</taxon>
        <taxon>Daldinia</taxon>
    </lineage>
</organism>
<keyword evidence="1" id="KW-0677">Repeat</keyword>
<feature type="domain" description="NACHT" evidence="2">
    <location>
        <begin position="296"/>
        <end position="452"/>
    </location>
</feature>
<dbReference type="InterPro" id="IPR029498">
    <property type="entry name" value="HeLo_dom"/>
</dbReference>
<dbReference type="Gene3D" id="3.40.50.300">
    <property type="entry name" value="P-loop containing nucleotide triphosphate hydrolases"/>
    <property type="match status" value="1"/>
</dbReference>
<name>A0AAX6N160_9PEZI</name>
<proteinExistence type="predicted"/>
<evidence type="ECO:0000259" key="2">
    <source>
        <dbReference type="PROSITE" id="PS50837"/>
    </source>
</evidence>
<gene>
    <name evidence="3" type="ORF">Daesc_001196</name>
</gene>
<dbReference type="EMBL" id="JBANMG010000001">
    <property type="protein sequence ID" value="KAK6958397.1"/>
    <property type="molecule type" value="Genomic_DNA"/>
</dbReference>